<dbReference type="SUPFAM" id="SSF56601">
    <property type="entry name" value="beta-lactamase/transpeptidase-like"/>
    <property type="match status" value="1"/>
</dbReference>
<organism evidence="2 3">
    <name type="scientific">Cryomyces minteri</name>
    <dbReference type="NCBI Taxonomy" id="331657"/>
    <lineage>
        <taxon>Eukaryota</taxon>
        <taxon>Fungi</taxon>
        <taxon>Dikarya</taxon>
        <taxon>Ascomycota</taxon>
        <taxon>Pezizomycotina</taxon>
        <taxon>Dothideomycetes</taxon>
        <taxon>Dothideomycetes incertae sedis</taxon>
        <taxon>Cryomyces</taxon>
    </lineage>
</organism>
<accession>A0A4U0W3B2</accession>
<evidence type="ECO:0000313" key="3">
    <source>
        <dbReference type="Proteomes" id="UP000308768"/>
    </source>
</evidence>
<dbReference type="Proteomes" id="UP000308768">
    <property type="component" value="Unassembled WGS sequence"/>
</dbReference>
<protein>
    <recommendedName>
        <fullName evidence="1">Beta-lactamase-related domain-containing protein</fullName>
    </recommendedName>
</protein>
<dbReference type="STRING" id="331657.A0A4U0W3B2"/>
<keyword evidence="3" id="KW-1185">Reference proteome</keyword>
<dbReference type="OrthoDB" id="5946976at2759"/>
<proteinExistence type="predicted"/>
<sequence>MTDFCDLEQIITSQSAAHCDLTDALAEQGCPSTSIAILDRGEITSRCISTIGDDDQTVFQACSISKPITGMATMKLVQQGKIQLEDKI</sequence>
<evidence type="ECO:0000313" key="2">
    <source>
        <dbReference type="EMBL" id="TKA55685.1"/>
    </source>
</evidence>
<feature type="domain" description="Beta-lactamase-related" evidence="1">
    <location>
        <begin position="23"/>
        <end position="88"/>
    </location>
</feature>
<dbReference type="Pfam" id="PF00144">
    <property type="entry name" value="Beta-lactamase"/>
    <property type="match status" value="1"/>
</dbReference>
<dbReference type="EMBL" id="NAJN01002223">
    <property type="protein sequence ID" value="TKA55685.1"/>
    <property type="molecule type" value="Genomic_DNA"/>
</dbReference>
<dbReference type="Gene3D" id="3.40.710.10">
    <property type="entry name" value="DD-peptidase/beta-lactamase superfamily"/>
    <property type="match status" value="1"/>
</dbReference>
<reference evidence="2 3" key="1">
    <citation type="submission" date="2017-03" db="EMBL/GenBank/DDBJ databases">
        <title>Genomes of endolithic fungi from Antarctica.</title>
        <authorList>
            <person name="Coleine C."/>
            <person name="Masonjones S."/>
            <person name="Stajich J.E."/>
        </authorList>
    </citation>
    <scope>NUCLEOTIDE SEQUENCE [LARGE SCALE GENOMIC DNA]</scope>
    <source>
        <strain evidence="2 3">CCFEE 5187</strain>
    </source>
</reference>
<name>A0A4U0W3B2_9PEZI</name>
<dbReference type="AlphaFoldDB" id="A0A4U0W3B2"/>
<gene>
    <name evidence="2" type="ORF">B0A49_11182</name>
</gene>
<feature type="non-terminal residue" evidence="2">
    <location>
        <position position="88"/>
    </location>
</feature>
<evidence type="ECO:0000259" key="1">
    <source>
        <dbReference type="Pfam" id="PF00144"/>
    </source>
</evidence>
<dbReference type="InterPro" id="IPR001466">
    <property type="entry name" value="Beta-lactam-related"/>
</dbReference>
<comment type="caution">
    <text evidence="2">The sequence shown here is derived from an EMBL/GenBank/DDBJ whole genome shotgun (WGS) entry which is preliminary data.</text>
</comment>
<dbReference type="InterPro" id="IPR012338">
    <property type="entry name" value="Beta-lactam/transpept-like"/>
</dbReference>